<evidence type="ECO:0000313" key="9">
    <source>
        <dbReference type="EMBL" id="QGU32199.1"/>
    </source>
</evidence>
<keyword evidence="2" id="KW-1003">Cell membrane</keyword>
<dbReference type="InterPro" id="IPR023380">
    <property type="entry name" value="DsbB-like_sf"/>
</dbReference>
<dbReference type="AlphaFoldDB" id="A0A6I6EB88"/>
<accession>A0A6I6EB88</accession>
<evidence type="ECO:0000313" key="10">
    <source>
        <dbReference type="Proteomes" id="UP000426424"/>
    </source>
</evidence>
<keyword evidence="6 8" id="KW-0472">Membrane</keyword>
<name>A0A6I6EB88_THETI</name>
<feature type="transmembrane region" description="Helical" evidence="8">
    <location>
        <begin position="9"/>
        <end position="28"/>
    </location>
</feature>
<keyword evidence="5 8" id="KW-1133">Transmembrane helix</keyword>
<dbReference type="OrthoDB" id="3711263at2"/>
<dbReference type="Proteomes" id="UP000426424">
    <property type="component" value="Chromosome"/>
</dbReference>
<evidence type="ECO:0000256" key="6">
    <source>
        <dbReference type="ARBA" id="ARBA00023136"/>
    </source>
</evidence>
<feature type="transmembrane region" description="Helical" evidence="8">
    <location>
        <begin position="144"/>
        <end position="164"/>
    </location>
</feature>
<dbReference type="Gene3D" id="1.20.1550.10">
    <property type="entry name" value="DsbB-like"/>
    <property type="match status" value="1"/>
</dbReference>
<keyword evidence="4" id="KW-0813">Transport</keyword>
<evidence type="ECO:0000256" key="5">
    <source>
        <dbReference type="ARBA" id="ARBA00022989"/>
    </source>
</evidence>
<dbReference type="GO" id="GO:0015035">
    <property type="term" value="F:protein-disulfide reductase activity"/>
    <property type="evidence" value="ECO:0007669"/>
    <property type="project" value="InterPro"/>
</dbReference>
<evidence type="ECO:0000256" key="7">
    <source>
        <dbReference type="ARBA" id="ARBA00023284"/>
    </source>
</evidence>
<organism evidence="9 10">
    <name type="scientific">Thermochromatium tepidum ATCC 43061</name>
    <dbReference type="NCBI Taxonomy" id="316276"/>
    <lineage>
        <taxon>Bacteria</taxon>
        <taxon>Pseudomonadati</taxon>
        <taxon>Pseudomonadota</taxon>
        <taxon>Gammaproteobacteria</taxon>
        <taxon>Chromatiales</taxon>
        <taxon>Chromatiaceae</taxon>
        <taxon>Thermochromatium</taxon>
    </lineage>
</organism>
<dbReference type="SUPFAM" id="SSF158442">
    <property type="entry name" value="DsbB-like"/>
    <property type="match status" value="1"/>
</dbReference>
<dbReference type="Pfam" id="PF02600">
    <property type="entry name" value="DsbB"/>
    <property type="match status" value="1"/>
</dbReference>
<proteinExistence type="predicted"/>
<dbReference type="GO" id="GO:0006457">
    <property type="term" value="P:protein folding"/>
    <property type="evidence" value="ECO:0007669"/>
    <property type="project" value="InterPro"/>
</dbReference>
<sequence length="172" mass="18760">MPAPTPRPLWLLLALITAAVALASLVLTPWLELEPCHLCIFQRTLFMLMALLAALTAALSYPDWRRLGARLTAVLFLVLAVLGSGVAAYQSWLQWQPIDQASCIGGPLGPIERLVEWLGQQSPALFMASGLCEDKQLVILGLSLANWAFLVFIGVLGGGAWALWRDWRSIPA</sequence>
<dbReference type="EMBL" id="CP039268">
    <property type="protein sequence ID" value="QGU32199.1"/>
    <property type="molecule type" value="Genomic_DNA"/>
</dbReference>
<dbReference type="InterPro" id="IPR050183">
    <property type="entry name" value="DsbB"/>
</dbReference>
<feature type="transmembrane region" description="Helical" evidence="8">
    <location>
        <begin position="73"/>
        <end position="92"/>
    </location>
</feature>
<dbReference type="InterPro" id="IPR003752">
    <property type="entry name" value="DiS_bond_form_DsbB/BdbC"/>
</dbReference>
<feature type="transmembrane region" description="Helical" evidence="8">
    <location>
        <begin position="40"/>
        <end position="61"/>
    </location>
</feature>
<dbReference type="RefSeq" id="WP_153974398.1">
    <property type="nucleotide sequence ID" value="NZ_CP039268.1"/>
</dbReference>
<evidence type="ECO:0000256" key="2">
    <source>
        <dbReference type="ARBA" id="ARBA00022475"/>
    </source>
</evidence>
<evidence type="ECO:0000256" key="1">
    <source>
        <dbReference type="ARBA" id="ARBA00004651"/>
    </source>
</evidence>
<keyword evidence="7" id="KW-0676">Redox-active center</keyword>
<reference evidence="9 10" key="1">
    <citation type="submission" date="2019-12" db="EMBL/GenBank/DDBJ databases">
        <title>The complete genome of the thermophilic, anoxygenic phototrophic gammaproteobacterium Thermochromatium tepidum.</title>
        <authorList>
            <person name="Sattley W.M."/>
            <person name="Swingley W.D."/>
            <person name="Burchell B.M."/>
            <person name="Gurbani S.A."/>
            <person name="Kujawa C.M."/>
            <person name="Nuccio D.A."/>
            <person name="Schladweiler J."/>
            <person name="Shaffer K.N."/>
            <person name="Stokes L.M."/>
            <person name="Touchman J.W."/>
            <person name="Blankenship R.E."/>
            <person name="Madigan M.T."/>
        </authorList>
    </citation>
    <scope>NUCLEOTIDE SEQUENCE [LARGE SCALE GENOMIC DNA]</scope>
    <source>
        <strain evidence="9 10">ATCC 43061</strain>
    </source>
</reference>
<keyword evidence="3 8" id="KW-0812">Transmembrane</keyword>
<keyword evidence="10" id="KW-1185">Reference proteome</keyword>
<evidence type="ECO:0000256" key="3">
    <source>
        <dbReference type="ARBA" id="ARBA00022692"/>
    </source>
</evidence>
<dbReference type="GO" id="GO:0005886">
    <property type="term" value="C:plasma membrane"/>
    <property type="evidence" value="ECO:0007669"/>
    <property type="project" value="UniProtKB-SubCell"/>
</dbReference>
<evidence type="ECO:0000256" key="4">
    <source>
        <dbReference type="ARBA" id="ARBA00022982"/>
    </source>
</evidence>
<dbReference type="PANTHER" id="PTHR36570:SF3">
    <property type="entry name" value="DISULFIDE BOND FORMATION PROTEIN B"/>
    <property type="match status" value="1"/>
</dbReference>
<gene>
    <name evidence="9" type="ORF">E6P07_03875</name>
</gene>
<dbReference type="KEGG" id="ttp:E6P07_03875"/>
<evidence type="ECO:0000256" key="8">
    <source>
        <dbReference type="SAM" id="Phobius"/>
    </source>
</evidence>
<protein>
    <submittedName>
        <fullName evidence="9">Disulfide bond formation protein B</fullName>
    </submittedName>
</protein>
<comment type="subcellular location">
    <subcellularLocation>
        <location evidence="1">Cell membrane</location>
        <topology evidence="1">Multi-pass membrane protein</topology>
    </subcellularLocation>
</comment>
<dbReference type="PANTHER" id="PTHR36570">
    <property type="entry name" value="DISULFIDE BOND FORMATION PROTEIN B"/>
    <property type="match status" value="1"/>
</dbReference>
<keyword evidence="4" id="KW-0249">Electron transport</keyword>